<accession>A0A0D8XFR4</accession>
<name>A0A0D8XFR4_DICVI</name>
<feature type="transmembrane region" description="Helical" evidence="5">
    <location>
        <begin position="220"/>
        <end position="241"/>
    </location>
</feature>
<keyword evidence="7" id="KW-1185">Reference proteome</keyword>
<evidence type="ECO:0000256" key="2">
    <source>
        <dbReference type="ARBA" id="ARBA00022692"/>
    </source>
</evidence>
<evidence type="ECO:0000256" key="4">
    <source>
        <dbReference type="ARBA" id="ARBA00023136"/>
    </source>
</evidence>
<dbReference type="GO" id="GO:0055064">
    <property type="term" value="P:chloride ion homeostasis"/>
    <property type="evidence" value="ECO:0007669"/>
    <property type="project" value="TreeGrafter"/>
</dbReference>
<dbReference type="EMBL" id="KN716551">
    <property type="protein sequence ID" value="KJH43520.1"/>
    <property type="molecule type" value="Genomic_DNA"/>
</dbReference>
<feature type="transmembrane region" description="Helical" evidence="5">
    <location>
        <begin position="189"/>
        <end position="208"/>
    </location>
</feature>
<organism evidence="6 7">
    <name type="scientific">Dictyocaulus viviparus</name>
    <name type="common">Bovine lungworm</name>
    <dbReference type="NCBI Taxonomy" id="29172"/>
    <lineage>
        <taxon>Eukaryota</taxon>
        <taxon>Metazoa</taxon>
        <taxon>Ecdysozoa</taxon>
        <taxon>Nematoda</taxon>
        <taxon>Chromadorea</taxon>
        <taxon>Rhabditida</taxon>
        <taxon>Rhabditina</taxon>
        <taxon>Rhabditomorpha</taxon>
        <taxon>Strongyloidea</taxon>
        <taxon>Metastrongylidae</taxon>
        <taxon>Dictyocaulus</taxon>
    </lineage>
</organism>
<keyword evidence="4 5" id="KW-0472">Membrane</keyword>
<gene>
    <name evidence="6" type="ORF">DICVIV_10457</name>
</gene>
<dbReference type="GO" id="GO:0006884">
    <property type="term" value="P:cell volume homeostasis"/>
    <property type="evidence" value="ECO:0007669"/>
    <property type="project" value="TreeGrafter"/>
</dbReference>
<dbReference type="GO" id="GO:0015379">
    <property type="term" value="F:potassium:chloride symporter activity"/>
    <property type="evidence" value="ECO:0007669"/>
    <property type="project" value="TreeGrafter"/>
</dbReference>
<feature type="transmembrane region" description="Helical" evidence="5">
    <location>
        <begin position="151"/>
        <end position="169"/>
    </location>
</feature>
<dbReference type="STRING" id="29172.A0A0D8XFR4"/>
<dbReference type="GO" id="GO:0055075">
    <property type="term" value="P:potassium ion homeostasis"/>
    <property type="evidence" value="ECO:0007669"/>
    <property type="project" value="TreeGrafter"/>
</dbReference>
<dbReference type="GO" id="GO:0016020">
    <property type="term" value="C:membrane"/>
    <property type="evidence" value="ECO:0007669"/>
    <property type="project" value="UniProtKB-SubCell"/>
</dbReference>
<evidence type="ECO:0000256" key="1">
    <source>
        <dbReference type="ARBA" id="ARBA00004141"/>
    </source>
</evidence>
<dbReference type="PANTHER" id="PTHR11827:SF72">
    <property type="entry name" value="GH08340P"/>
    <property type="match status" value="1"/>
</dbReference>
<keyword evidence="2 5" id="KW-0812">Transmembrane</keyword>
<proteinExistence type="predicted"/>
<reference evidence="6 7" key="1">
    <citation type="submission" date="2013-11" db="EMBL/GenBank/DDBJ databases">
        <title>Draft genome of the bovine lungworm Dictyocaulus viviparus.</title>
        <authorList>
            <person name="Mitreva M."/>
        </authorList>
    </citation>
    <scope>NUCLEOTIDE SEQUENCE [LARGE SCALE GENOMIC DNA]</scope>
    <source>
        <strain evidence="6 7">HannoverDv2000</strain>
    </source>
</reference>
<dbReference type="OrthoDB" id="2020542at2759"/>
<protein>
    <submittedName>
        <fullName evidence="6">Uncharacterized protein</fullName>
    </submittedName>
</protein>
<reference evidence="7" key="2">
    <citation type="journal article" date="2016" name="Sci. Rep.">
        <title>Dictyocaulus viviparus genome, variome and transcriptome elucidate lungworm biology and support future intervention.</title>
        <authorList>
            <person name="McNulty S.N."/>
            <person name="Strube C."/>
            <person name="Rosa B.A."/>
            <person name="Martin J.C."/>
            <person name="Tyagi R."/>
            <person name="Choi Y.J."/>
            <person name="Wang Q."/>
            <person name="Hallsworth Pepin K."/>
            <person name="Zhang X."/>
            <person name="Ozersky P."/>
            <person name="Wilson R.K."/>
            <person name="Sternberg P.W."/>
            <person name="Gasser R.B."/>
            <person name="Mitreva M."/>
        </authorList>
    </citation>
    <scope>NUCLEOTIDE SEQUENCE [LARGE SCALE GENOMIC DNA]</scope>
    <source>
        <strain evidence="7">HannoverDv2000</strain>
    </source>
</reference>
<evidence type="ECO:0000256" key="5">
    <source>
        <dbReference type="SAM" id="Phobius"/>
    </source>
</evidence>
<dbReference type="PANTHER" id="PTHR11827">
    <property type="entry name" value="SOLUTE CARRIER FAMILY 12, CATION COTRANSPORTERS"/>
    <property type="match status" value="1"/>
</dbReference>
<evidence type="ECO:0000256" key="3">
    <source>
        <dbReference type="ARBA" id="ARBA00022989"/>
    </source>
</evidence>
<dbReference type="AlphaFoldDB" id="A0A0D8XFR4"/>
<keyword evidence="3 5" id="KW-1133">Transmembrane helix</keyword>
<dbReference type="Proteomes" id="UP000053766">
    <property type="component" value="Unassembled WGS sequence"/>
</dbReference>
<evidence type="ECO:0000313" key="7">
    <source>
        <dbReference type="Proteomes" id="UP000053766"/>
    </source>
</evidence>
<sequence length="302" mass="33014">MEVFAQLQVLDAKRTRVVLRISNYNKSKTVERNSDLICFGVAAISFFQFAMHSNDEPGILPTSSAISYGGIVNDMFDPTAVISTQPTTSQGNPLPAAEKLKNSDGKPLIFGIKCVKESAVDLSEETKTCGGNTNGFVAYCLSSVEAGLTHFAYIVKVINLAISTIMWSMEMHHRQVDIDFSQFRPNGLSTVSGVFAPVALSMFSILLFMRMGFVVGQLGFLMTVVQLVMAYTIVMLTVLSLCAISSNGAIEGGGVYCQHHHQHSKSRLGDTNLPKLLTATLKDIRRISENKWSTTQPFSLNQ</sequence>
<comment type="subcellular location">
    <subcellularLocation>
        <location evidence="1">Membrane</location>
        <topology evidence="1">Multi-pass membrane protein</topology>
    </subcellularLocation>
</comment>
<dbReference type="InterPro" id="IPR004842">
    <property type="entry name" value="SLC12A_fam"/>
</dbReference>
<evidence type="ECO:0000313" key="6">
    <source>
        <dbReference type="EMBL" id="KJH43520.1"/>
    </source>
</evidence>